<dbReference type="Pfam" id="PF11740">
    <property type="entry name" value="KfrA_N"/>
    <property type="match status" value="1"/>
</dbReference>
<proteinExistence type="predicted"/>
<reference evidence="3" key="1">
    <citation type="submission" date="2014-12" db="EMBL/GenBank/DDBJ databases">
        <authorList>
            <person name="Hall J."/>
        </authorList>
    </citation>
    <scope>NUCLEOTIDE SEQUENCE [LARGE SCALE GENOMIC DNA]</scope>
    <source>
        <strain evidence="3">SBW25</strain>
        <plasmid evidence="3">pQBR57</plasmid>
    </source>
</reference>
<evidence type="ECO:0000259" key="2">
    <source>
        <dbReference type="Pfam" id="PF11740"/>
    </source>
</evidence>
<dbReference type="AlphaFoldDB" id="A0A0G4E4M4"/>
<keyword evidence="3" id="KW-0614">Plasmid</keyword>
<name>A0A0G4E4M4_PSEFS</name>
<feature type="coiled-coil region" evidence="1">
    <location>
        <begin position="86"/>
        <end position="190"/>
    </location>
</feature>
<accession>A0A0G4E4M4</accession>
<geneLocation type="plasmid" evidence="3">
    <name>pQBR57</name>
</geneLocation>
<organism evidence="3">
    <name type="scientific">Pseudomonas fluorescens (strain SBW25)</name>
    <dbReference type="NCBI Taxonomy" id="216595"/>
    <lineage>
        <taxon>Bacteria</taxon>
        <taxon>Pseudomonadati</taxon>
        <taxon>Pseudomonadota</taxon>
        <taxon>Gammaproteobacteria</taxon>
        <taxon>Pseudomonadales</taxon>
        <taxon>Pseudomonadaceae</taxon>
        <taxon>Pseudomonas</taxon>
    </lineage>
</organism>
<evidence type="ECO:0000313" key="3">
    <source>
        <dbReference type="EMBL" id="CEK42114.1"/>
    </source>
</evidence>
<dbReference type="EMBL" id="LN713926">
    <property type="protein sequence ID" value="CEK42114.1"/>
    <property type="molecule type" value="Genomic_DNA"/>
</dbReference>
<gene>
    <name evidence="3" type="ORF">PQBR57_0161</name>
</gene>
<dbReference type="Gene3D" id="1.20.5.340">
    <property type="match status" value="1"/>
</dbReference>
<evidence type="ECO:0000256" key="1">
    <source>
        <dbReference type="SAM" id="Coils"/>
    </source>
</evidence>
<protein>
    <submittedName>
        <fullName evidence="3">Cointegrate resolution protein T</fullName>
    </submittedName>
</protein>
<feature type="domain" description="KfrA N-terminal DNA-binding" evidence="2">
    <location>
        <begin position="11"/>
        <end position="117"/>
    </location>
</feature>
<dbReference type="InterPro" id="IPR021104">
    <property type="entry name" value="KfrA_DNA-bd_N"/>
</dbReference>
<reference evidence="3" key="2">
    <citation type="submission" date="2015-06" db="EMBL/GenBank/DDBJ databases">
        <title>Environmentally co-occuring mercury resistance plasmids are genetically and phenotypically diverse and confer variable context-dependent fitness effects.</title>
        <authorList>
            <person name="Hall J.P.J."/>
            <person name="Harrison E."/>
            <person name="Lilley A.K."/>
            <person name="Paterson S."/>
            <person name="Spiers A.J."/>
            <person name="Brockhurst M.A."/>
        </authorList>
    </citation>
    <scope>NUCLEOTIDE SEQUENCE [LARGE SCALE GENOMIC DNA]</scope>
    <source>
        <strain evidence="3">SBW25</strain>
        <plasmid evidence="3">pQBR57</plasmid>
    </source>
</reference>
<keyword evidence="1" id="KW-0175">Coiled coil</keyword>
<sequence>MPASKKPPVSRTEVADAMRSLREAGESITMRSVRERVGRGSLTTISRHVEAVNAGNESPELHLEQFPNRLESLCREMVEVIDELAIERVAHEKGLLEQERRALAEQRNVLQHEKEMAVVALEAESKSNAELRLRLAEAMQTNEGIAKELNELRPRAAKAELLNEQQSVRLHEANEKVKQLEHHIEHTDTEFTKQRQRDSDDHARKVAALEGELANIRTSELRLTEQLGNANRDIDKLTLGQQSAHMRAETAEAKQAELQALVGELSIEQTASKKRETDREQRLANALKERDAAVHKHTSLQEQLIETQSTIEKLRQGGAAESRSVIANLVEHSRRVYELAMASSKKTNPELQELGIAQREIERLFRTAE</sequence>